<dbReference type="Gene3D" id="2.170.140.10">
    <property type="entry name" value="Chitin binding domain"/>
    <property type="match status" value="1"/>
</dbReference>
<feature type="chain" id="PRO_5021856935" description="Chitin-binding type-2 domain-containing protein" evidence="1">
    <location>
        <begin position="27"/>
        <end position="135"/>
    </location>
</feature>
<dbReference type="PANTHER" id="PTHR22933:SF43">
    <property type="entry name" value="LP10131P"/>
    <property type="match status" value="1"/>
</dbReference>
<dbReference type="PROSITE" id="PS50940">
    <property type="entry name" value="CHIT_BIND_II"/>
    <property type="match status" value="1"/>
</dbReference>
<feature type="domain" description="Chitin-binding type-2" evidence="2">
    <location>
        <begin position="46"/>
        <end position="114"/>
    </location>
</feature>
<evidence type="ECO:0000313" key="3">
    <source>
        <dbReference type="EMBL" id="TRY68673.1"/>
    </source>
</evidence>
<dbReference type="GO" id="GO:0005576">
    <property type="term" value="C:extracellular region"/>
    <property type="evidence" value="ECO:0007669"/>
    <property type="project" value="InterPro"/>
</dbReference>
<accession>A0A553NTC3</accession>
<dbReference type="InterPro" id="IPR036508">
    <property type="entry name" value="Chitin-bd_dom_sf"/>
</dbReference>
<dbReference type="EMBL" id="VCGU01000010">
    <property type="protein sequence ID" value="TRY68673.1"/>
    <property type="molecule type" value="Genomic_DNA"/>
</dbReference>
<evidence type="ECO:0000313" key="4">
    <source>
        <dbReference type="Proteomes" id="UP000318571"/>
    </source>
</evidence>
<dbReference type="SMART" id="SM00494">
    <property type="entry name" value="ChtBD2"/>
    <property type="match status" value="1"/>
</dbReference>
<dbReference type="Pfam" id="PF01607">
    <property type="entry name" value="CBM_14"/>
    <property type="match status" value="1"/>
</dbReference>
<comment type="caution">
    <text evidence="3">The sequence shown here is derived from an EMBL/GenBank/DDBJ whole genome shotgun (WGS) entry which is preliminary data.</text>
</comment>
<gene>
    <name evidence="3" type="ORF">TCAL_03241</name>
</gene>
<keyword evidence="4" id="KW-1185">Reference proteome</keyword>
<evidence type="ECO:0000256" key="1">
    <source>
        <dbReference type="SAM" id="SignalP"/>
    </source>
</evidence>
<evidence type="ECO:0000259" key="2">
    <source>
        <dbReference type="PROSITE" id="PS50940"/>
    </source>
</evidence>
<dbReference type="SUPFAM" id="SSF57625">
    <property type="entry name" value="Invertebrate chitin-binding proteins"/>
    <property type="match status" value="1"/>
</dbReference>
<dbReference type="AlphaFoldDB" id="A0A553NTC3"/>
<dbReference type="STRING" id="6832.A0A553NTC3"/>
<protein>
    <recommendedName>
        <fullName evidence="2">Chitin-binding type-2 domain-containing protein</fullName>
    </recommendedName>
</protein>
<dbReference type="Proteomes" id="UP000318571">
    <property type="component" value="Chromosome 1"/>
</dbReference>
<reference evidence="3 4" key="1">
    <citation type="journal article" date="2018" name="Nat. Ecol. Evol.">
        <title>Genomic signatures of mitonuclear coevolution across populations of Tigriopus californicus.</title>
        <authorList>
            <person name="Barreto F.S."/>
            <person name="Watson E.T."/>
            <person name="Lima T.G."/>
            <person name="Willett C.S."/>
            <person name="Edmands S."/>
            <person name="Li W."/>
            <person name="Burton R.S."/>
        </authorList>
    </citation>
    <scope>NUCLEOTIDE SEQUENCE [LARGE SCALE GENOMIC DNA]</scope>
    <source>
        <strain evidence="3 4">San Diego</strain>
    </source>
</reference>
<dbReference type="GO" id="GO:0008061">
    <property type="term" value="F:chitin binding"/>
    <property type="evidence" value="ECO:0007669"/>
    <property type="project" value="InterPro"/>
</dbReference>
<sequence length="135" mass="15153">MNDLTTNFLVTLTFLATVGVFQMALAAFDLPSGANDLLNVQPVNMEFNCEGRKYGYYGDINNDCQLFHICLPIEDADGNVIDTNHWTFLCSNGTIFDQQTLSCNYISDSFPCEESESLYGTVMFGLQDDELFKKL</sequence>
<dbReference type="PANTHER" id="PTHR22933">
    <property type="entry name" value="FI18007P1-RELATED"/>
    <property type="match status" value="1"/>
</dbReference>
<dbReference type="InterPro" id="IPR052976">
    <property type="entry name" value="Scoloptoxin-like"/>
</dbReference>
<feature type="signal peptide" evidence="1">
    <location>
        <begin position="1"/>
        <end position="26"/>
    </location>
</feature>
<dbReference type="InterPro" id="IPR002557">
    <property type="entry name" value="Chitin-bd_dom"/>
</dbReference>
<proteinExistence type="predicted"/>
<organism evidence="3 4">
    <name type="scientific">Tigriopus californicus</name>
    <name type="common">Marine copepod</name>
    <dbReference type="NCBI Taxonomy" id="6832"/>
    <lineage>
        <taxon>Eukaryota</taxon>
        <taxon>Metazoa</taxon>
        <taxon>Ecdysozoa</taxon>
        <taxon>Arthropoda</taxon>
        <taxon>Crustacea</taxon>
        <taxon>Multicrustacea</taxon>
        <taxon>Hexanauplia</taxon>
        <taxon>Copepoda</taxon>
        <taxon>Harpacticoida</taxon>
        <taxon>Harpacticidae</taxon>
        <taxon>Tigriopus</taxon>
    </lineage>
</organism>
<keyword evidence="1" id="KW-0732">Signal</keyword>
<name>A0A553NTC3_TIGCA</name>